<evidence type="ECO:0000256" key="1">
    <source>
        <dbReference type="ARBA" id="ARBA00022553"/>
    </source>
</evidence>
<dbReference type="Proteomes" id="UP000177652">
    <property type="component" value="Unassembled WGS sequence"/>
</dbReference>
<dbReference type="PANTHER" id="PTHR44591:SF3">
    <property type="entry name" value="RESPONSE REGULATORY DOMAIN-CONTAINING PROTEIN"/>
    <property type="match status" value="1"/>
</dbReference>
<dbReference type="GO" id="GO:0000160">
    <property type="term" value="P:phosphorelay signal transduction system"/>
    <property type="evidence" value="ECO:0007669"/>
    <property type="project" value="InterPro"/>
</dbReference>
<dbReference type="PANTHER" id="PTHR44591">
    <property type="entry name" value="STRESS RESPONSE REGULATOR PROTEIN 1"/>
    <property type="match status" value="1"/>
</dbReference>
<dbReference type="InterPro" id="IPR011006">
    <property type="entry name" value="CheY-like_superfamily"/>
</dbReference>
<dbReference type="Gene3D" id="3.40.50.2300">
    <property type="match status" value="1"/>
</dbReference>
<sequence>MPEKKKVLMIDDDGFFTSIIANAFKKHGCEIRSARDGESGIESARKERPDLVLLDMAMVGMDGFETLSTLKNDPATASIPIIIFSGSAGSSDTEKHEQAKLAGAADFLEKMQFTPEQLWERVKGLLGSSR</sequence>
<dbReference type="EMBL" id="MFLK01000054">
    <property type="protein sequence ID" value="OGG65253.1"/>
    <property type="molecule type" value="Genomic_DNA"/>
</dbReference>
<proteinExistence type="predicted"/>
<dbReference type="PROSITE" id="PS50110">
    <property type="entry name" value="RESPONSE_REGULATORY"/>
    <property type="match status" value="1"/>
</dbReference>
<evidence type="ECO:0000313" key="4">
    <source>
        <dbReference type="EMBL" id="OGG65253.1"/>
    </source>
</evidence>
<feature type="domain" description="Response regulatory" evidence="3">
    <location>
        <begin position="6"/>
        <end position="125"/>
    </location>
</feature>
<dbReference type="SMART" id="SM00448">
    <property type="entry name" value="REC"/>
    <property type="match status" value="1"/>
</dbReference>
<dbReference type="Pfam" id="PF00072">
    <property type="entry name" value="Response_reg"/>
    <property type="match status" value="1"/>
</dbReference>
<dbReference type="STRING" id="1798497.A3D71_04365"/>
<dbReference type="InterPro" id="IPR050595">
    <property type="entry name" value="Bact_response_regulator"/>
</dbReference>
<dbReference type="InterPro" id="IPR001789">
    <property type="entry name" value="Sig_transdc_resp-reg_receiver"/>
</dbReference>
<gene>
    <name evidence="4" type="ORF">A3D71_04365</name>
</gene>
<reference evidence="4 5" key="1">
    <citation type="journal article" date="2016" name="Nat. Commun.">
        <title>Thousands of microbial genomes shed light on interconnected biogeochemical processes in an aquifer system.</title>
        <authorList>
            <person name="Anantharaman K."/>
            <person name="Brown C.T."/>
            <person name="Hug L.A."/>
            <person name="Sharon I."/>
            <person name="Castelle C.J."/>
            <person name="Probst A.J."/>
            <person name="Thomas B.C."/>
            <person name="Singh A."/>
            <person name="Wilkins M.J."/>
            <person name="Karaoz U."/>
            <person name="Brodie E.L."/>
            <person name="Williams K.H."/>
            <person name="Hubbard S.S."/>
            <person name="Banfield J.F."/>
        </authorList>
    </citation>
    <scope>NUCLEOTIDE SEQUENCE [LARGE SCALE GENOMIC DNA]</scope>
</reference>
<feature type="modified residue" description="4-aspartylphosphate" evidence="2">
    <location>
        <position position="55"/>
    </location>
</feature>
<dbReference type="SUPFAM" id="SSF52172">
    <property type="entry name" value="CheY-like"/>
    <property type="match status" value="1"/>
</dbReference>
<evidence type="ECO:0000313" key="5">
    <source>
        <dbReference type="Proteomes" id="UP000177652"/>
    </source>
</evidence>
<keyword evidence="1 2" id="KW-0597">Phosphoprotein</keyword>
<organism evidence="4 5">
    <name type="scientific">Candidatus Kaiserbacteria bacterium RIFCSPHIGHO2_02_FULL_55_20</name>
    <dbReference type="NCBI Taxonomy" id="1798497"/>
    <lineage>
        <taxon>Bacteria</taxon>
        <taxon>Candidatus Kaiseribacteriota</taxon>
    </lineage>
</organism>
<evidence type="ECO:0000256" key="2">
    <source>
        <dbReference type="PROSITE-ProRule" id="PRU00169"/>
    </source>
</evidence>
<name>A0A1F6DV43_9BACT</name>
<accession>A0A1F6DV43</accession>
<comment type="caution">
    <text evidence="4">The sequence shown here is derived from an EMBL/GenBank/DDBJ whole genome shotgun (WGS) entry which is preliminary data.</text>
</comment>
<evidence type="ECO:0000259" key="3">
    <source>
        <dbReference type="PROSITE" id="PS50110"/>
    </source>
</evidence>
<protein>
    <recommendedName>
        <fullName evidence="3">Response regulatory domain-containing protein</fullName>
    </recommendedName>
</protein>
<dbReference type="AlphaFoldDB" id="A0A1F6DV43"/>